<dbReference type="eggNOG" id="COG1451">
    <property type="taxonomic scope" value="Bacteria"/>
</dbReference>
<evidence type="ECO:0000259" key="1">
    <source>
        <dbReference type="Pfam" id="PF01863"/>
    </source>
</evidence>
<keyword evidence="2" id="KW-0378">Hydrolase</keyword>
<feature type="domain" description="YgjP-like metallopeptidase" evidence="1">
    <location>
        <begin position="43"/>
        <end position="240"/>
    </location>
</feature>
<dbReference type="PANTHER" id="PTHR30399:SF1">
    <property type="entry name" value="UTP PYROPHOSPHATASE"/>
    <property type="match status" value="1"/>
</dbReference>
<dbReference type="KEGG" id="fpe:Ferpe_0161"/>
<name>H9U9X1_FERPD</name>
<protein>
    <submittedName>
        <fullName evidence="2">Metal-dependent hydrolase</fullName>
    </submittedName>
</protein>
<dbReference type="GO" id="GO:0016787">
    <property type="term" value="F:hydrolase activity"/>
    <property type="evidence" value="ECO:0007669"/>
    <property type="project" value="UniProtKB-KW"/>
</dbReference>
<gene>
    <name evidence="2" type="ordered locus">Ferpe_0161</name>
</gene>
<dbReference type="OrthoDB" id="9811177at2"/>
<dbReference type="Gene3D" id="3.30.2010.10">
    <property type="entry name" value="Metalloproteases ('zincins'), catalytic domain"/>
    <property type="match status" value="1"/>
</dbReference>
<proteinExistence type="predicted"/>
<organism evidence="2 3">
    <name type="scientific">Fervidobacterium pennivorans (strain DSM 9078 / Ven5)</name>
    <dbReference type="NCBI Taxonomy" id="771875"/>
    <lineage>
        <taxon>Bacteria</taxon>
        <taxon>Thermotogati</taxon>
        <taxon>Thermotogota</taxon>
        <taxon>Thermotogae</taxon>
        <taxon>Thermotogales</taxon>
        <taxon>Fervidobacteriaceae</taxon>
        <taxon>Fervidobacterium</taxon>
    </lineage>
</organism>
<sequence>MNETDFILNFLGGKRLKKQNSEVVVYTIDGFEFKIEKSKRCLKKVSLRIDVDGRVVLTFPWRVSEKDALRFVKDNLQKIKPSVQRLSEQRMSIGNDTLLYFGVPRKIVVDNSVLVPFSYDTDHFVLNPKYADDVNILARRWLIKKAEDYLPKRLTELAQKLGVRYKKVQVKDVKSRWGSCSSKGTISLNWRLIMAPSEVIDYVLIHELAHIVHPNHSKYFWKYVATFCPDYKLHKSWLRKNGQHLFNWSVKLAGVKDS</sequence>
<dbReference type="Proteomes" id="UP000007384">
    <property type="component" value="Chromosome"/>
</dbReference>
<dbReference type="InterPro" id="IPR053136">
    <property type="entry name" value="UTP_pyrophosphatase-like"/>
</dbReference>
<keyword evidence="3" id="KW-1185">Reference proteome</keyword>
<dbReference type="PANTHER" id="PTHR30399">
    <property type="entry name" value="UNCHARACTERIZED PROTEIN YGJP"/>
    <property type="match status" value="1"/>
</dbReference>
<dbReference type="CDD" id="cd07344">
    <property type="entry name" value="M48_yhfN_like"/>
    <property type="match status" value="1"/>
</dbReference>
<dbReference type="InterPro" id="IPR002725">
    <property type="entry name" value="YgjP-like_metallopeptidase"/>
</dbReference>
<dbReference type="HOGENOM" id="CLU_065947_2_2_0"/>
<dbReference type="Pfam" id="PF01863">
    <property type="entry name" value="YgjP-like"/>
    <property type="match status" value="1"/>
</dbReference>
<dbReference type="EMBL" id="CP003260">
    <property type="protein sequence ID" value="AFG34314.1"/>
    <property type="molecule type" value="Genomic_DNA"/>
</dbReference>
<accession>H9U9X1</accession>
<reference evidence="2" key="1">
    <citation type="submission" date="2012-03" db="EMBL/GenBank/DDBJ databases">
        <title>Complete sequence of Fervidobacterium pennivorans DSM 9078.</title>
        <authorList>
            <consortium name="US DOE Joint Genome Institute"/>
            <person name="Lucas S."/>
            <person name="Han J."/>
            <person name="Lapidus A."/>
            <person name="Cheng J.-F."/>
            <person name="Goodwin L."/>
            <person name="Pitluck S."/>
            <person name="Peters L."/>
            <person name="Ovchinnikova G."/>
            <person name="Lu M."/>
            <person name="Detter J.C."/>
            <person name="Han C."/>
            <person name="Tapia R."/>
            <person name="Land M."/>
            <person name="Hauser L."/>
            <person name="Kyrpides N."/>
            <person name="Ivanova N."/>
            <person name="Pagani I."/>
            <person name="Noll K.M."/>
            <person name="Woyke T."/>
        </authorList>
    </citation>
    <scope>NUCLEOTIDE SEQUENCE</scope>
    <source>
        <strain evidence="2">DSM 9078</strain>
    </source>
</reference>
<evidence type="ECO:0000313" key="2">
    <source>
        <dbReference type="EMBL" id="AFG34314.1"/>
    </source>
</evidence>
<dbReference type="PATRIC" id="fig|771875.3.peg.170"/>
<dbReference type="AlphaFoldDB" id="H9U9X1"/>
<dbReference type="STRING" id="771875.Ferpe_0161"/>
<evidence type="ECO:0000313" key="3">
    <source>
        <dbReference type="Proteomes" id="UP000007384"/>
    </source>
</evidence>